<protein>
    <submittedName>
        <fullName evidence="3">Alpha/beta hydrolase</fullName>
    </submittedName>
</protein>
<evidence type="ECO:0000313" key="4">
    <source>
        <dbReference type="Proteomes" id="UP000622017"/>
    </source>
</evidence>
<dbReference type="SUPFAM" id="SSF53474">
    <property type="entry name" value="alpha/beta-Hydrolases"/>
    <property type="match status" value="1"/>
</dbReference>
<dbReference type="EMBL" id="JACSCY010000017">
    <property type="protein sequence ID" value="MBC6612783.1"/>
    <property type="molecule type" value="Genomic_DNA"/>
</dbReference>
<proteinExistence type="predicted"/>
<comment type="caution">
    <text evidence="3">The sequence shown here is derived from an EMBL/GenBank/DDBJ whole genome shotgun (WGS) entry which is preliminary data.</text>
</comment>
<dbReference type="InterPro" id="IPR029058">
    <property type="entry name" value="AB_hydrolase_fold"/>
</dbReference>
<evidence type="ECO:0000256" key="1">
    <source>
        <dbReference type="ARBA" id="ARBA00022801"/>
    </source>
</evidence>
<keyword evidence="4" id="KW-1185">Reference proteome</keyword>
<gene>
    <name evidence="3" type="ORF">H8B15_17805</name>
</gene>
<organism evidence="3 4">
    <name type="scientific">Hymenobacter citatus</name>
    <dbReference type="NCBI Taxonomy" id="2763506"/>
    <lineage>
        <taxon>Bacteria</taxon>
        <taxon>Pseudomonadati</taxon>
        <taxon>Bacteroidota</taxon>
        <taxon>Cytophagia</taxon>
        <taxon>Cytophagales</taxon>
        <taxon>Hymenobacteraceae</taxon>
        <taxon>Hymenobacter</taxon>
    </lineage>
</organism>
<evidence type="ECO:0000259" key="2">
    <source>
        <dbReference type="Pfam" id="PF00561"/>
    </source>
</evidence>
<keyword evidence="1 3" id="KW-0378">Hydrolase</keyword>
<dbReference type="RefSeq" id="WP_187320999.1">
    <property type="nucleotide sequence ID" value="NZ_JACSCY010000017.1"/>
</dbReference>
<sequence length="328" mass="35675">MSALRTRIVEANGLTMQFTEQEQGEGPLVILCHGFPETSYAWRHQLPALAAAGFHAVAPDMRGYGGTTRPESSDQYTLLQLVGDLVGLLDALSVEQAVVVGNDWGATVAWHAALLRPDRFRAVVALGVPMMGQPPVAPTRLFPQTEEALHYTLYFQQPGLAEAEFERQVPQTLRKILFAASGEAGPRQPGDGTPTPFGMVSRQQGLLPPLPEPVTLPSWLTEADLDTYAAAFAASGFAGGLSYYRNLDRNRELLAPFHGLPVQVPALFLIGQRDVGLSIPGMREIIATMPSLVPQLRPVLEVLNAGHWLQQERPEEVNTALIAFLQSL</sequence>
<evidence type="ECO:0000313" key="3">
    <source>
        <dbReference type="EMBL" id="MBC6612783.1"/>
    </source>
</evidence>
<dbReference type="PRINTS" id="PR00412">
    <property type="entry name" value="EPOXHYDRLASE"/>
</dbReference>
<name>A0ABR7MP92_9BACT</name>
<dbReference type="PANTHER" id="PTHR43329">
    <property type="entry name" value="EPOXIDE HYDROLASE"/>
    <property type="match status" value="1"/>
</dbReference>
<dbReference type="Proteomes" id="UP000622017">
    <property type="component" value="Unassembled WGS sequence"/>
</dbReference>
<accession>A0ABR7MP92</accession>
<dbReference type="PRINTS" id="PR00111">
    <property type="entry name" value="ABHYDROLASE"/>
</dbReference>
<dbReference type="InterPro" id="IPR000639">
    <property type="entry name" value="Epox_hydrolase-like"/>
</dbReference>
<reference evidence="3 4" key="1">
    <citation type="submission" date="2020-08" db="EMBL/GenBank/DDBJ databases">
        <title>Hymenobacter sp.</title>
        <authorList>
            <person name="Kim M.K."/>
        </authorList>
    </citation>
    <scope>NUCLEOTIDE SEQUENCE [LARGE SCALE GENOMIC DNA]</scope>
    <source>
        <strain evidence="3 4">BT507</strain>
    </source>
</reference>
<feature type="domain" description="AB hydrolase-1" evidence="2">
    <location>
        <begin position="27"/>
        <end position="142"/>
    </location>
</feature>
<dbReference type="InterPro" id="IPR000073">
    <property type="entry name" value="AB_hydrolase_1"/>
</dbReference>
<dbReference type="Pfam" id="PF00561">
    <property type="entry name" value="Abhydrolase_1"/>
    <property type="match status" value="1"/>
</dbReference>
<dbReference type="GO" id="GO:0016787">
    <property type="term" value="F:hydrolase activity"/>
    <property type="evidence" value="ECO:0007669"/>
    <property type="project" value="UniProtKB-KW"/>
</dbReference>
<dbReference type="Gene3D" id="3.40.50.1820">
    <property type="entry name" value="alpha/beta hydrolase"/>
    <property type="match status" value="1"/>
</dbReference>